<organism evidence="1">
    <name type="scientific">Chromera velia CCMP2878</name>
    <dbReference type="NCBI Taxonomy" id="1169474"/>
    <lineage>
        <taxon>Eukaryota</taxon>
        <taxon>Sar</taxon>
        <taxon>Alveolata</taxon>
        <taxon>Colpodellida</taxon>
        <taxon>Chromeraceae</taxon>
        <taxon>Chromera</taxon>
    </lineage>
</organism>
<dbReference type="VEuPathDB" id="CryptoDB:Cvel_3625"/>
<reference evidence="1" key="1">
    <citation type="submission" date="2014-11" db="EMBL/GenBank/DDBJ databases">
        <authorList>
            <person name="Otto D Thomas"/>
            <person name="Naeem Raeece"/>
        </authorList>
    </citation>
    <scope>NUCLEOTIDE SEQUENCE</scope>
</reference>
<proteinExistence type="predicted"/>
<accession>A0A0G4FRD9</accession>
<name>A0A0G4FRD9_9ALVE</name>
<sequence>MAQCYTVVPQEADNMLLSPEEFRDALTLHYEFKAQGDKRNCEGYGVAGGCSMPSIAREGDMLGGDITR</sequence>
<dbReference type="AlphaFoldDB" id="A0A0G4FRD9"/>
<dbReference type="EMBL" id="CDMZ01000550">
    <property type="protein sequence ID" value="CEM16622.1"/>
    <property type="molecule type" value="Genomic_DNA"/>
</dbReference>
<gene>
    <name evidence="1" type="ORF">Cvel_3625</name>
</gene>
<protein>
    <submittedName>
        <fullName evidence="1">Uncharacterized protein</fullName>
    </submittedName>
</protein>
<evidence type="ECO:0000313" key="1">
    <source>
        <dbReference type="EMBL" id="CEM16622.1"/>
    </source>
</evidence>